<protein>
    <submittedName>
        <fullName evidence="2">Uncharacterized protein</fullName>
    </submittedName>
</protein>
<evidence type="ECO:0000313" key="2">
    <source>
        <dbReference type="EMBL" id="PBK76117.1"/>
    </source>
</evidence>
<feature type="signal peptide" evidence="1">
    <location>
        <begin position="1"/>
        <end position="25"/>
    </location>
</feature>
<feature type="chain" id="PRO_5013749413" evidence="1">
    <location>
        <begin position="26"/>
        <end position="136"/>
    </location>
</feature>
<gene>
    <name evidence="2" type="ORF">ARMSODRAFT_950504</name>
</gene>
<reference evidence="3" key="1">
    <citation type="journal article" date="2017" name="Nat. Ecol. Evol.">
        <title>Genome expansion and lineage-specific genetic innovations in the forest pathogenic fungi Armillaria.</title>
        <authorList>
            <person name="Sipos G."/>
            <person name="Prasanna A.N."/>
            <person name="Walter M.C."/>
            <person name="O'Connor E."/>
            <person name="Balint B."/>
            <person name="Krizsan K."/>
            <person name="Kiss B."/>
            <person name="Hess J."/>
            <person name="Varga T."/>
            <person name="Slot J."/>
            <person name="Riley R."/>
            <person name="Boka B."/>
            <person name="Rigling D."/>
            <person name="Barry K."/>
            <person name="Lee J."/>
            <person name="Mihaltcheva S."/>
            <person name="LaButti K."/>
            <person name="Lipzen A."/>
            <person name="Waldron R."/>
            <person name="Moloney N.M."/>
            <person name="Sperisen C."/>
            <person name="Kredics L."/>
            <person name="Vagvoelgyi C."/>
            <person name="Patrignani A."/>
            <person name="Fitzpatrick D."/>
            <person name="Nagy I."/>
            <person name="Doyle S."/>
            <person name="Anderson J.B."/>
            <person name="Grigoriev I.V."/>
            <person name="Gueldener U."/>
            <person name="Muensterkoetter M."/>
            <person name="Nagy L.G."/>
        </authorList>
    </citation>
    <scope>NUCLEOTIDE SEQUENCE [LARGE SCALE GENOMIC DNA]</scope>
    <source>
        <strain evidence="3">28-4</strain>
    </source>
</reference>
<keyword evidence="3" id="KW-1185">Reference proteome</keyword>
<evidence type="ECO:0000256" key="1">
    <source>
        <dbReference type="SAM" id="SignalP"/>
    </source>
</evidence>
<name>A0A2H3CH70_9AGAR</name>
<keyword evidence="1" id="KW-0732">Signal</keyword>
<evidence type="ECO:0000313" key="3">
    <source>
        <dbReference type="Proteomes" id="UP000218334"/>
    </source>
</evidence>
<sequence>MGGPGNTWRRLNFLRLTALTLQAQGLTETSCQLLSYTRPGKYILPYLMAINLRRSTFFCQQSTIAQIFVPRFVAGGAEDEDSKEQNPVSCARLWIVNLDKRLEVLDSQVADQWREVQDLGLYVAYGPDLRPEQPVL</sequence>
<dbReference type="Proteomes" id="UP000218334">
    <property type="component" value="Unassembled WGS sequence"/>
</dbReference>
<organism evidence="2 3">
    <name type="scientific">Armillaria solidipes</name>
    <dbReference type="NCBI Taxonomy" id="1076256"/>
    <lineage>
        <taxon>Eukaryota</taxon>
        <taxon>Fungi</taxon>
        <taxon>Dikarya</taxon>
        <taxon>Basidiomycota</taxon>
        <taxon>Agaricomycotina</taxon>
        <taxon>Agaricomycetes</taxon>
        <taxon>Agaricomycetidae</taxon>
        <taxon>Agaricales</taxon>
        <taxon>Marasmiineae</taxon>
        <taxon>Physalacriaceae</taxon>
        <taxon>Armillaria</taxon>
    </lineage>
</organism>
<dbReference type="EMBL" id="KZ293417">
    <property type="protein sequence ID" value="PBK76117.1"/>
    <property type="molecule type" value="Genomic_DNA"/>
</dbReference>
<dbReference type="AlphaFoldDB" id="A0A2H3CH70"/>
<proteinExistence type="predicted"/>
<accession>A0A2H3CH70</accession>